<comment type="caution">
    <text evidence="2">The sequence shown here is derived from an EMBL/GenBank/DDBJ whole genome shotgun (WGS) entry which is preliminary data.</text>
</comment>
<proteinExistence type="predicted"/>
<dbReference type="Proteomes" id="UP001271007">
    <property type="component" value="Unassembled WGS sequence"/>
</dbReference>
<gene>
    <name evidence="2" type="ORF">LTR09_001318</name>
</gene>
<reference evidence="2" key="1">
    <citation type="submission" date="2023-04" db="EMBL/GenBank/DDBJ databases">
        <title>Black Yeasts Isolated from many extreme environments.</title>
        <authorList>
            <person name="Coleine C."/>
            <person name="Stajich J.E."/>
            <person name="Selbmann L."/>
        </authorList>
    </citation>
    <scope>NUCLEOTIDE SEQUENCE</scope>
    <source>
        <strain evidence="2">CCFEE 5312</strain>
    </source>
</reference>
<dbReference type="EMBL" id="JAWDJX010000002">
    <property type="protein sequence ID" value="KAK3058240.1"/>
    <property type="molecule type" value="Genomic_DNA"/>
</dbReference>
<evidence type="ECO:0000313" key="2">
    <source>
        <dbReference type="EMBL" id="KAK3058240.1"/>
    </source>
</evidence>
<evidence type="ECO:0000256" key="1">
    <source>
        <dbReference type="SAM" id="MobiDB-lite"/>
    </source>
</evidence>
<name>A0AAJ0GIQ1_9PEZI</name>
<feature type="region of interest" description="Disordered" evidence="1">
    <location>
        <begin position="219"/>
        <end position="257"/>
    </location>
</feature>
<keyword evidence="3" id="KW-1185">Reference proteome</keyword>
<protein>
    <submittedName>
        <fullName evidence="2">Uncharacterized protein</fullName>
    </submittedName>
</protein>
<dbReference type="AlphaFoldDB" id="A0AAJ0GIQ1"/>
<accession>A0AAJ0GIQ1</accession>
<evidence type="ECO:0000313" key="3">
    <source>
        <dbReference type="Proteomes" id="UP001271007"/>
    </source>
</evidence>
<sequence>MPAAVVKHFALLDLPTELRLRILKYATYQNQHGTIEIQTPVWTIRDKYDGAVFAVCRSLRDEALEAYYNTNFFLWNVSVDDSRRSDPCDYPQAWQQQQGSMTSATPWRYPLLFKHLRHLYLNMWFPKQSDKKAWLTTLPAQLDKVLRVLDCGKQLFTLHVNLTTNFFPEPAVLNKRGKTALKVLSRFEVKGSVTLSMSFHCNNCRRDIRALGLASKMQATTHSGSSGDGMSANSQEADNYHGNKFGRAGPVSWPFNQ</sequence>
<organism evidence="2 3">
    <name type="scientific">Extremus antarcticus</name>
    <dbReference type="NCBI Taxonomy" id="702011"/>
    <lineage>
        <taxon>Eukaryota</taxon>
        <taxon>Fungi</taxon>
        <taxon>Dikarya</taxon>
        <taxon>Ascomycota</taxon>
        <taxon>Pezizomycotina</taxon>
        <taxon>Dothideomycetes</taxon>
        <taxon>Dothideomycetidae</taxon>
        <taxon>Mycosphaerellales</taxon>
        <taxon>Extremaceae</taxon>
        <taxon>Extremus</taxon>
    </lineage>
</organism>